<dbReference type="EMBL" id="MOBK01000001">
    <property type="protein sequence ID" value="RON24233.1"/>
    <property type="molecule type" value="Genomic_DNA"/>
</dbReference>
<proteinExistence type="predicted"/>
<evidence type="ECO:0000313" key="2">
    <source>
        <dbReference type="EMBL" id="RON24233.1"/>
    </source>
</evidence>
<sequence length="93" mass="10009">MRIIATLGCTLLFSLALPSLSFAASNCDNAGSASAAKNCIKNNNDQKGKGNCNGNGNCDKAKDAKNKSDDYSVSCMEINNMTLRRQCLDKRRD</sequence>
<comment type="caution">
    <text evidence="2">The sequence shown here is derived from an EMBL/GenBank/DDBJ whole genome shotgun (WGS) entry which is preliminary data.</text>
</comment>
<organism evidence="2 3">
    <name type="scientific">Pseudomonas brassicacearum</name>
    <dbReference type="NCBI Taxonomy" id="930166"/>
    <lineage>
        <taxon>Bacteria</taxon>
        <taxon>Pseudomonadati</taxon>
        <taxon>Pseudomonadota</taxon>
        <taxon>Gammaproteobacteria</taxon>
        <taxon>Pseudomonadales</taxon>
        <taxon>Pseudomonadaceae</taxon>
        <taxon>Pseudomonas</taxon>
    </lineage>
</organism>
<evidence type="ECO:0000313" key="3">
    <source>
        <dbReference type="Proteomes" id="UP000285636"/>
    </source>
</evidence>
<name>A0A423IFK9_9PSED</name>
<reference evidence="2 3" key="1">
    <citation type="submission" date="2016-10" db="EMBL/GenBank/DDBJ databases">
        <title>Comparative genome analysis of multiple Pseudomonas spp. focuses on biocontrol and plant growth promoting traits.</title>
        <authorList>
            <person name="Tao X.-Y."/>
            <person name="Taylor C.G."/>
        </authorList>
    </citation>
    <scope>NUCLEOTIDE SEQUENCE [LARGE SCALE GENOMIC DNA]</scope>
    <source>
        <strain evidence="2 3">38D7</strain>
    </source>
</reference>
<evidence type="ECO:0008006" key="4">
    <source>
        <dbReference type="Google" id="ProtNLM"/>
    </source>
</evidence>
<feature type="signal peptide" evidence="1">
    <location>
        <begin position="1"/>
        <end position="23"/>
    </location>
</feature>
<dbReference type="AlphaFoldDB" id="A0A423IFK9"/>
<dbReference type="RefSeq" id="WP_123431636.1">
    <property type="nucleotide sequence ID" value="NZ_MOBK01000001.1"/>
</dbReference>
<keyword evidence="1" id="KW-0732">Signal</keyword>
<feature type="chain" id="PRO_5019430268" description="Lipoprotein" evidence="1">
    <location>
        <begin position="24"/>
        <end position="93"/>
    </location>
</feature>
<gene>
    <name evidence="2" type="ORF">BK660_00765</name>
</gene>
<dbReference type="Proteomes" id="UP000285636">
    <property type="component" value="Unassembled WGS sequence"/>
</dbReference>
<evidence type="ECO:0000256" key="1">
    <source>
        <dbReference type="SAM" id="SignalP"/>
    </source>
</evidence>
<protein>
    <recommendedName>
        <fullName evidence="4">Lipoprotein</fullName>
    </recommendedName>
</protein>
<accession>A0A423IFK9</accession>